<sequence>MSDVMGAGQRPDCVLINNVAQCFPSTEYLASVLSRAIDLVEDDGRVILGDLRHLGLCDEYLDWLVLDEELGSGRFRNEEELFVDPRLIAYFAEIADREVKVSVRAKCMSGDNEITRYRYDMVLYVDAKNEKLTTREMRWEDLSGDRLAALSLLAKVGPVVVTEIPNALLDSRPDSVTANALSAVLEGTGLVVAMSHETPTRLEVRPAGGDIPKTRSMPPRDEPLKRFAARRLPELLRGHLAETFPGARLPEIIVEP</sequence>
<keyword evidence="2" id="KW-1185">Reference proteome</keyword>
<dbReference type="EMBL" id="AOHO01000068">
    <property type="protein sequence ID" value="EME55010.1"/>
    <property type="molecule type" value="Genomic_DNA"/>
</dbReference>
<proteinExistence type="predicted"/>
<evidence type="ECO:0000313" key="2">
    <source>
        <dbReference type="Proteomes" id="UP000054226"/>
    </source>
</evidence>
<keyword evidence="1" id="KW-0489">Methyltransferase</keyword>
<keyword evidence="1" id="KW-0808">Transferase</keyword>
<evidence type="ECO:0000313" key="1">
    <source>
        <dbReference type="EMBL" id="EME55010.1"/>
    </source>
</evidence>
<dbReference type="Gene3D" id="3.40.50.150">
    <property type="entry name" value="Vaccinia Virus protein VP39"/>
    <property type="match status" value="1"/>
</dbReference>
<gene>
    <name evidence="1" type="ORF">H074_25917</name>
</gene>
<dbReference type="GO" id="GO:0008168">
    <property type="term" value="F:methyltransferase activity"/>
    <property type="evidence" value="ECO:0007669"/>
    <property type="project" value="UniProtKB-KW"/>
</dbReference>
<dbReference type="AlphaFoldDB" id="M2Y0F2"/>
<dbReference type="GO" id="GO:0032259">
    <property type="term" value="P:methylation"/>
    <property type="evidence" value="ECO:0007669"/>
    <property type="project" value="UniProtKB-KW"/>
</dbReference>
<protein>
    <submittedName>
        <fullName evidence="1">Type 12 methyltransferase</fullName>
    </submittedName>
</protein>
<organism evidence="1 2">
    <name type="scientific">Amycolatopsis decaplanina DSM 44594</name>
    <dbReference type="NCBI Taxonomy" id="1284240"/>
    <lineage>
        <taxon>Bacteria</taxon>
        <taxon>Bacillati</taxon>
        <taxon>Actinomycetota</taxon>
        <taxon>Actinomycetes</taxon>
        <taxon>Pseudonocardiales</taxon>
        <taxon>Pseudonocardiaceae</taxon>
        <taxon>Amycolatopsis</taxon>
    </lineage>
</organism>
<dbReference type="Proteomes" id="UP000054226">
    <property type="component" value="Unassembled WGS sequence"/>
</dbReference>
<dbReference type="InterPro" id="IPR029063">
    <property type="entry name" value="SAM-dependent_MTases_sf"/>
</dbReference>
<name>M2Y0F2_9PSEU</name>
<reference evidence="1 2" key="1">
    <citation type="journal article" date="2013" name="Genome Announc.">
        <title>Draft Genome Sequence of Amycolatopsis decaplanina Strain DSM 44594T.</title>
        <authorList>
            <person name="Kaur N."/>
            <person name="Kumar S."/>
            <person name="Bala M."/>
            <person name="Raghava G.P."/>
            <person name="Mayilraj S."/>
        </authorList>
    </citation>
    <scope>NUCLEOTIDE SEQUENCE [LARGE SCALE GENOMIC DNA]</scope>
    <source>
        <strain evidence="1 2">DSM 44594</strain>
    </source>
</reference>
<accession>M2Y0F2</accession>
<comment type="caution">
    <text evidence="1">The sequence shown here is derived from an EMBL/GenBank/DDBJ whole genome shotgun (WGS) entry which is preliminary data.</text>
</comment>